<dbReference type="PROSITE" id="PS50011">
    <property type="entry name" value="PROTEIN_KINASE_DOM"/>
    <property type="match status" value="2"/>
</dbReference>
<dbReference type="SUPFAM" id="SSF56112">
    <property type="entry name" value="Protein kinase-like (PK-like)"/>
    <property type="match status" value="2"/>
</dbReference>
<dbReference type="PIRSF" id="PIRSF000660">
    <property type="entry name" value="Ser/Thr_PK_GCN2"/>
    <property type="match status" value="1"/>
</dbReference>
<dbReference type="InterPro" id="IPR000719">
    <property type="entry name" value="Prot_kinase_dom"/>
</dbReference>
<keyword evidence="2" id="KW-0723">Serine/threonine-protein kinase</keyword>
<dbReference type="Gene3D" id="3.10.110.10">
    <property type="entry name" value="Ubiquitin Conjugating Enzyme"/>
    <property type="match status" value="1"/>
</dbReference>
<comment type="catalytic activity">
    <reaction evidence="9">
        <text>L-seryl-[protein] + ATP = O-phospho-L-seryl-[protein] + ADP + H(+)</text>
        <dbReference type="Rhea" id="RHEA:17989"/>
        <dbReference type="Rhea" id="RHEA-COMP:9863"/>
        <dbReference type="Rhea" id="RHEA-COMP:11604"/>
        <dbReference type="ChEBI" id="CHEBI:15378"/>
        <dbReference type="ChEBI" id="CHEBI:29999"/>
        <dbReference type="ChEBI" id="CHEBI:30616"/>
        <dbReference type="ChEBI" id="CHEBI:83421"/>
        <dbReference type="ChEBI" id="CHEBI:456216"/>
        <dbReference type="EC" id="2.7.11.1"/>
    </reaction>
</comment>
<dbReference type="Gene3D" id="3.30.930.10">
    <property type="entry name" value="Bira Bifunctional Protein, Domain 2"/>
    <property type="match status" value="1"/>
</dbReference>
<dbReference type="InterPro" id="IPR011009">
    <property type="entry name" value="Kinase-like_dom_sf"/>
</dbReference>
<dbReference type="Pfam" id="PF00069">
    <property type="entry name" value="Pkinase"/>
    <property type="match status" value="3"/>
</dbReference>
<dbReference type="FunFam" id="3.40.50.800:FF:000009">
    <property type="entry name" value="Eukaryotic translation initiation factor 2-alpha kinase"/>
    <property type="match status" value="1"/>
</dbReference>
<dbReference type="Gene3D" id="3.30.200.20">
    <property type="entry name" value="Phosphorylase Kinase, domain 1"/>
    <property type="match status" value="1"/>
</dbReference>
<accession>A0A9Q3GJB4</accession>
<dbReference type="SMART" id="SM00220">
    <property type="entry name" value="S_TKc"/>
    <property type="match status" value="1"/>
</dbReference>
<dbReference type="InterPro" id="IPR017441">
    <property type="entry name" value="Protein_kinase_ATP_BS"/>
</dbReference>
<dbReference type="SUPFAM" id="SSF54495">
    <property type="entry name" value="UBC-like"/>
    <property type="match status" value="1"/>
</dbReference>
<dbReference type="CDD" id="cd14046">
    <property type="entry name" value="STKc_EIF2AK4_GCN2_rpt2"/>
    <property type="match status" value="1"/>
</dbReference>
<organism evidence="15 16">
    <name type="scientific">Austropuccinia psidii MF-1</name>
    <dbReference type="NCBI Taxonomy" id="1389203"/>
    <lineage>
        <taxon>Eukaryota</taxon>
        <taxon>Fungi</taxon>
        <taxon>Dikarya</taxon>
        <taxon>Basidiomycota</taxon>
        <taxon>Pucciniomycotina</taxon>
        <taxon>Pucciniomycetes</taxon>
        <taxon>Pucciniales</taxon>
        <taxon>Sphaerophragmiaceae</taxon>
        <taxon>Austropuccinia</taxon>
    </lineage>
</organism>
<sequence>MPSEQELRQLQETELEALRAIFLDDFVQIRNRSATKTLATPFEFRLKIHTNEVELQDLVSFSLRASTLVSQQLQQKLNTKANELIGSEMLYELAMLASEFITEKNNVVPIANRGSLIEERLTRSLEAEKQHRLALEAENEKQLALKSHQDLEFARQIQQDIDARRNLLRREREKACSSTSFHDKTSGSTAEGLLSLPPGSLYEVNSSKGLLKAQIGFEIPHILPMASVYDARISEIGPIFLVLVQPRGRYYHTTQGKKMLHKVSSELIRLCDLVHPNLQTIYGSDLSDTKLSIVSEPLPTISMHEFLNQCGSLRVEKALECLKQILSGLTALHQAHLVHRAIKPRNIFIHFSPDQPDKSTYKLGNVSWFQRLWDICKSNPFSDLPSEPPIPDSWLQPTTLQDPLAYDRDRDLFDLGVTFAQILFGELWPRWKSPADCLDNFPTDCPSICQQLLESLLFNYKKTSARQLIDRLAKFETSLENPAATHDLSQLPHLKSTKNSGSQNPAFPQGVFWQPQGTLYSRYRNDFDEVEFLGKGGFGEVVKARNKLDSRFYAVKKISLPADPRKESKILREVTILSRMSHPHIVRYHACWIETIPTLPASSHSDISQTSCGENYFPSLKEGPSNNGGSGASDNNGSDDAEDNTTIHDFDFELGLDDLDFLSCHHDCSMPSIRFGDPSRSRSVCIDSPLVTADKQIGCSSHSDHKETAGSEITLRRTLFMQMEFVDSLTLREAIDHGLESERDIWRISRQILSAMAYFTSLNVIHRDLKPSNIFLDAKGDVRLGDFGLAINQNFIEAEPASQVLSIPSDITTGVGTALYIPPETLEGRHIPVRCLEKIDMYSFGIVLFEMFHKMSTVHERIHIIKDLRKADIKFPSDWRDEPNGIKTRIIKWCLNHTAEMRPSPTELFKSNLFPPQPEHENIEEITRLISRPDHAMFRPYLASLFDQPLLDRIRRDFTYDFHTADTSQKVLENPFRTFICDQLTEKFRLRGAVNFESPVLVPYTDIDHPFLVKLLDCEGTVVTLHFDTAVPFARTVARDESLIRLKRFSFSPIYRPNPAGGQPITIPVASYDIVSPIRTLAAESEVLQLADDLIYSLPLGRSSFQHILSHNKLWEAMFFGIPVHQRGLLQQALEKYNTKNSPEWCELSRELAEKIRISKPIFDAIQRTFDIFGDIDVITAHLRSSLPLLYETNLKDAIGELEVVIKSARSLGMQGSIAIWPMLAPQHRSNSNGVFFNTCDTHKGKVLAAGGRFDGLVQKLSAPGGSHSQTKRHLVSVSLPVARLSLAVAQNTQISSTTSWTPRRCDVYVMSFSAGLLQDRMMVIKELWAGGISADLMYEIDNQFTSSEAMLQSCRQEGILFAVIVKASNPYKDPTLKVKSLNQKTEFEVPIRELTTWLQDALHEHQRSEGGNTNFKSFHEQHLRTSQKGRLSGSNQITTIEQALPGRDCLLLLPSDVSRKTKHKGRQAVYDRAFEVIGNTIKSLSQIPIFVLDLEESTFHQLCRNSLWIESEDTYRKNIVDSTPTSRKPYLWEIRESILNYLSKDQTTKFLWLFNLKTNKCDWLKVS</sequence>
<evidence type="ECO:0000256" key="4">
    <source>
        <dbReference type="ARBA" id="ARBA00022741"/>
    </source>
</evidence>
<evidence type="ECO:0000256" key="8">
    <source>
        <dbReference type="ARBA" id="ARBA00047899"/>
    </source>
</evidence>
<feature type="domain" description="Protein kinase" evidence="14">
    <location>
        <begin position="190"/>
        <end position="507"/>
    </location>
</feature>
<name>A0A9Q3GJB4_9BASI</name>
<keyword evidence="16" id="KW-1185">Reference proteome</keyword>
<evidence type="ECO:0000256" key="12">
    <source>
        <dbReference type="PROSITE-ProRule" id="PRU10141"/>
    </source>
</evidence>
<evidence type="ECO:0000256" key="3">
    <source>
        <dbReference type="ARBA" id="ARBA00022679"/>
    </source>
</evidence>
<dbReference type="InterPro" id="IPR024435">
    <property type="entry name" value="HisRS-related_dom"/>
</dbReference>
<dbReference type="OrthoDB" id="341578at2759"/>
<dbReference type="InterPro" id="IPR045864">
    <property type="entry name" value="aa-tRNA-synth_II/BPL/LPL"/>
</dbReference>
<dbReference type="InterPro" id="IPR050339">
    <property type="entry name" value="CC_SR_Kinase"/>
</dbReference>
<evidence type="ECO:0000256" key="13">
    <source>
        <dbReference type="SAM" id="MobiDB-lite"/>
    </source>
</evidence>
<feature type="active site" description="Proton acceptor" evidence="10">
    <location>
        <position position="768"/>
    </location>
</feature>
<evidence type="ECO:0000256" key="5">
    <source>
        <dbReference type="ARBA" id="ARBA00022777"/>
    </source>
</evidence>
<feature type="binding site" evidence="12">
    <location>
        <position position="557"/>
    </location>
    <ligand>
        <name>ATP</name>
        <dbReference type="ChEBI" id="CHEBI:30616"/>
    </ligand>
</feature>
<dbReference type="PROSITE" id="PS00108">
    <property type="entry name" value="PROTEIN_KINASE_ST"/>
    <property type="match status" value="1"/>
</dbReference>
<evidence type="ECO:0000256" key="2">
    <source>
        <dbReference type="ARBA" id="ARBA00022527"/>
    </source>
</evidence>
<evidence type="ECO:0000256" key="6">
    <source>
        <dbReference type="ARBA" id="ARBA00022840"/>
    </source>
</evidence>
<evidence type="ECO:0000259" key="14">
    <source>
        <dbReference type="PROSITE" id="PS50011"/>
    </source>
</evidence>
<feature type="binding site" evidence="11">
    <location>
        <begin position="533"/>
        <end position="541"/>
    </location>
    <ligand>
        <name>ATP</name>
        <dbReference type="ChEBI" id="CHEBI:30616"/>
    </ligand>
</feature>
<comment type="catalytic activity">
    <reaction evidence="8">
        <text>L-threonyl-[protein] + ATP = O-phospho-L-threonyl-[protein] + ADP + H(+)</text>
        <dbReference type="Rhea" id="RHEA:46608"/>
        <dbReference type="Rhea" id="RHEA-COMP:11060"/>
        <dbReference type="Rhea" id="RHEA-COMP:11605"/>
        <dbReference type="ChEBI" id="CHEBI:15378"/>
        <dbReference type="ChEBI" id="CHEBI:30013"/>
        <dbReference type="ChEBI" id="CHEBI:30616"/>
        <dbReference type="ChEBI" id="CHEBI:61977"/>
        <dbReference type="ChEBI" id="CHEBI:456216"/>
        <dbReference type="EC" id="2.7.11.1"/>
    </reaction>
</comment>
<proteinExistence type="inferred from homology"/>
<evidence type="ECO:0000256" key="10">
    <source>
        <dbReference type="PIRSR" id="PIRSR000660-1"/>
    </source>
</evidence>
<dbReference type="SUPFAM" id="SSF52954">
    <property type="entry name" value="Class II aaRS ABD-related"/>
    <property type="match status" value="1"/>
</dbReference>
<dbReference type="Proteomes" id="UP000765509">
    <property type="component" value="Unassembled WGS sequence"/>
</dbReference>
<protein>
    <recommendedName>
        <fullName evidence="1">non-specific serine/threonine protein kinase</fullName>
        <ecNumber evidence="1">2.7.11.1</ecNumber>
    </recommendedName>
</protein>
<dbReference type="SMART" id="SM00591">
    <property type="entry name" value="RWD"/>
    <property type="match status" value="1"/>
</dbReference>
<dbReference type="Gene3D" id="3.40.50.800">
    <property type="entry name" value="Anticodon-binding domain"/>
    <property type="match status" value="1"/>
</dbReference>
<dbReference type="Gene3D" id="1.10.510.10">
    <property type="entry name" value="Transferase(Phosphotransferase) domain 1"/>
    <property type="match status" value="2"/>
</dbReference>
<feature type="compositionally biased region" description="Polar residues" evidence="13">
    <location>
        <begin position="497"/>
        <end position="506"/>
    </location>
</feature>
<dbReference type="Pfam" id="PF12745">
    <property type="entry name" value="HGTP_anticodon2"/>
    <property type="match status" value="1"/>
</dbReference>
<evidence type="ECO:0000256" key="9">
    <source>
        <dbReference type="ARBA" id="ARBA00048679"/>
    </source>
</evidence>
<keyword evidence="6 11" id="KW-0067">ATP-binding</keyword>
<keyword evidence="4 11" id="KW-0547">Nucleotide-binding</keyword>
<comment type="caution">
    <text evidence="15">The sequence shown here is derived from an EMBL/GenBank/DDBJ whole genome shotgun (WGS) entry which is preliminary data.</text>
</comment>
<dbReference type="PANTHER" id="PTHR11042">
    <property type="entry name" value="EUKARYOTIC TRANSLATION INITIATION FACTOR 2-ALPHA KINASE EIF2-ALPHA KINASE -RELATED"/>
    <property type="match status" value="1"/>
</dbReference>
<dbReference type="GO" id="GO:0004694">
    <property type="term" value="F:eukaryotic translation initiation factor 2alpha kinase activity"/>
    <property type="evidence" value="ECO:0007669"/>
    <property type="project" value="InterPro"/>
</dbReference>
<dbReference type="InterPro" id="IPR036621">
    <property type="entry name" value="Anticodon-bd_dom_sf"/>
</dbReference>
<keyword evidence="5" id="KW-0418">Kinase</keyword>
<dbReference type="InterPro" id="IPR006575">
    <property type="entry name" value="RWD_dom"/>
</dbReference>
<dbReference type="GO" id="GO:0005634">
    <property type="term" value="C:nucleus"/>
    <property type="evidence" value="ECO:0007669"/>
    <property type="project" value="TreeGrafter"/>
</dbReference>
<dbReference type="GO" id="GO:0000077">
    <property type="term" value="P:DNA damage checkpoint signaling"/>
    <property type="evidence" value="ECO:0007669"/>
    <property type="project" value="InterPro"/>
</dbReference>
<keyword evidence="3" id="KW-0808">Transferase</keyword>
<dbReference type="CDD" id="cd23823">
    <property type="entry name" value="RWD_GCN2"/>
    <property type="match status" value="1"/>
</dbReference>
<feature type="region of interest" description="Disordered" evidence="13">
    <location>
        <begin position="486"/>
        <end position="506"/>
    </location>
</feature>
<evidence type="ECO:0000256" key="11">
    <source>
        <dbReference type="PIRSR" id="PIRSR000660-2"/>
    </source>
</evidence>
<evidence type="ECO:0000256" key="7">
    <source>
        <dbReference type="ARBA" id="ARBA00037982"/>
    </source>
</evidence>
<feature type="region of interest" description="Disordered" evidence="13">
    <location>
        <begin position="616"/>
        <end position="644"/>
    </location>
</feature>
<evidence type="ECO:0000313" key="15">
    <source>
        <dbReference type="EMBL" id="MBW0469194.1"/>
    </source>
</evidence>
<dbReference type="InterPro" id="IPR016135">
    <property type="entry name" value="UBQ-conjugating_enzyme/RWD"/>
</dbReference>
<dbReference type="GO" id="GO:0005524">
    <property type="term" value="F:ATP binding"/>
    <property type="evidence" value="ECO:0007669"/>
    <property type="project" value="UniProtKB-UniRule"/>
</dbReference>
<feature type="domain" description="Protein kinase" evidence="14">
    <location>
        <begin position="527"/>
        <end position="923"/>
    </location>
</feature>
<evidence type="ECO:0000256" key="1">
    <source>
        <dbReference type="ARBA" id="ARBA00012513"/>
    </source>
</evidence>
<dbReference type="EMBL" id="AVOT02002108">
    <property type="protein sequence ID" value="MBW0469194.1"/>
    <property type="molecule type" value="Genomic_DNA"/>
</dbReference>
<dbReference type="EC" id="2.7.11.1" evidence="1"/>
<evidence type="ECO:0000313" key="16">
    <source>
        <dbReference type="Proteomes" id="UP000765509"/>
    </source>
</evidence>
<dbReference type="GO" id="GO:0005737">
    <property type="term" value="C:cytoplasm"/>
    <property type="evidence" value="ECO:0007669"/>
    <property type="project" value="TreeGrafter"/>
</dbReference>
<feature type="binding site" evidence="11">
    <location>
        <position position="556"/>
    </location>
    <ligand>
        <name>ATP</name>
        <dbReference type="ChEBI" id="CHEBI:30616"/>
    </ligand>
</feature>
<comment type="similarity">
    <text evidence="7">Belongs to the protein kinase superfamily. Ser/Thr protein kinase family. GCN2 subfamily.</text>
</comment>
<dbReference type="InterPro" id="IPR016255">
    <property type="entry name" value="Gcn2"/>
</dbReference>
<dbReference type="PANTHER" id="PTHR11042:SF136">
    <property type="entry name" value="EIF-2-ALPHA KINASE GCN2"/>
    <property type="match status" value="1"/>
</dbReference>
<dbReference type="InterPro" id="IPR008271">
    <property type="entry name" value="Ser/Thr_kinase_AS"/>
</dbReference>
<dbReference type="PROSITE" id="PS00107">
    <property type="entry name" value="PROTEIN_KINASE_ATP"/>
    <property type="match status" value="1"/>
</dbReference>
<dbReference type="SUPFAM" id="SSF55681">
    <property type="entry name" value="Class II aaRS and biotin synthetases"/>
    <property type="match status" value="1"/>
</dbReference>
<reference evidence="15" key="1">
    <citation type="submission" date="2021-03" db="EMBL/GenBank/DDBJ databases">
        <title>Draft genome sequence of rust myrtle Austropuccinia psidii MF-1, a brazilian biotype.</title>
        <authorList>
            <person name="Quecine M.C."/>
            <person name="Pachon D.M.R."/>
            <person name="Bonatelli M.L."/>
            <person name="Correr F.H."/>
            <person name="Franceschini L.M."/>
            <person name="Leite T.F."/>
            <person name="Margarido G.R.A."/>
            <person name="Almeida C.A."/>
            <person name="Ferrarezi J.A."/>
            <person name="Labate C.A."/>
        </authorList>
    </citation>
    <scope>NUCLEOTIDE SEQUENCE</scope>
    <source>
        <strain evidence="15">MF-1</strain>
    </source>
</reference>
<gene>
    <name evidence="15" type="ORF">O181_008909</name>
</gene>